<dbReference type="InterPro" id="IPR010872">
    <property type="entry name" value="MDMPI_C-term_domain"/>
</dbReference>
<dbReference type="InterPro" id="IPR024344">
    <property type="entry name" value="MDMPI_metal-binding"/>
</dbReference>
<feature type="domain" description="MDMPI C-terminal" evidence="1">
    <location>
        <begin position="147"/>
        <end position="251"/>
    </location>
</feature>
<dbReference type="SUPFAM" id="SSF109854">
    <property type="entry name" value="DinB/YfiT-like putative metalloenzymes"/>
    <property type="match status" value="1"/>
</dbReference>
<keyword evidence="3" id="KW-0413">Isomerase</keyword>
<keyword evidence="4" id="KW-1185">Reference proteome</keyword>
<dbReference type="Gene3D" id="1.20.120.450">
    <property type="entry name" value="dinb family like domain"/>
    <property type="match status" value="1"/>
</dbReference>
<protein>
    <submittedName>
        <fullName evidence="3">Maleylpyruvate isomerase family mycothiol-dependent enzyme</fullName>
    </submittedName>
</protein>
<accession>A0ABW8CMK5</accession>
<dbReference type="Pfam" id="PF11716">
    <property type="entry name" value="MDMPI_N"/>
    <property type="match status" value="1"/>
</dbReference>
<dbReference type="Pfam" id="PF07398">
    <property type="entry name" value="MDMPI_C"/>
    <property type="match status" value="1"/>
</dbReference>
<gene>
    <name evidence="3" type="ORF">ACIGXA_39600</name>
</gene>
<dbReference type="InterPro" id="IPR017517">
    <property type="entry name" value="Maleyloyr_isom"/>
</dbReference>
<dbReference type="GO" id="GO:0016853">
    <property type="term" value="F:isomerase activity"/>
    <property type="evidence" value="ECO:0007669"/>
    <property type="project" value="UniProtKB-KW"/>
</dbReference>
<dbReference type="PANTHER" id="PTHR40758">
    <property type="entry name" value="CONSERVED PROTEIN"/>
    <property type="match status" value="1"/>
</dbReference>
<dbReference type="EMBL" id="JBITYG010000020">
    <property type="protein sequence ID" value="MFI9106620.1"/>
    <property type="molecule type" value="Genomic_DNA"/>
</dbReference>
<dbReference type="RefSeq" id="WP_250991188.1">
    <property type="nucleotide sequence ID" value="NZ_JBITYG010000020.1"/>
</dbReference>
<dbReference type="NCBIfam" id="TIGR03083">
    <property type="entry name" value="maleylpyruvate isomerase family mycothiol-dependent enzyme"/>
    <property type="match status" value="1"/>
</dbReference>
<dbReference type="PANTHER" id="PTHR40758:SF1">
    <property type="entry name" value="CONSERVED PROTEIN"/>
    <property type="match status" value="1"/>
</dbReference>
<evidence type="ECO:0000313" key="4">
    <source>
        <dbReference type="Proteomes" id="UP001614394"/>
    </source>
</evidence>
<evidence type="ECO:0000259" key="2">
    <source>
        <dbReference type="Pfam" id="PF11716"/>
    </source>
</evidence>
<reference evidence="3 4" key="1">
    <citation type="submission" date="2024-10" db="EMBL/GenBank/DDBJ databases">
        <title>The Natural Products Discovery Center: Release of the First 8490 Sequenced Strains for Exploring Actinobacteria Biosynthetic Diversity.</title>
        <authorList>
            <person name="Kalkreuter E."/>
            <person name="Kautsar S.A."/>
            <person name="Yang D."/>
            <person name="Bader C.D."/>
            <person name="Teijaro C.N."/>
            <person name="Fluegel L."/>
            <person name="Davis C.M."/>
            <person name="Simpson J.R."/>
            <person name="Lauterbach L."/>
            <person name="Steele A.D."/>
            <person name="Gui C."/>
            <person name="Meng S."/>
            <person name="Li G."/>
            <person name="Viehrig K."/>
            <person name="Ye F."/>
            <person name="Su P."/>
            <person name="Kiefer A.F."/>
            <person name="Nichols A."/>
            <person name="Cepeda A.J."/>
            <person name="Yan W."/>
            <person name="Fan B."/>
            <person name="Jiang Y."/>
            <person name="Adhikari A."/>
            <person name="Zheng C.-J."/>
            <person name="Schuster L."/>
            <person name="Cowan T.M."/>
            <person name="Smanski M.J."/>
            <person name="Chevrette M.G."/>
            <person name="De Carvalho L.P.S."/>
            <person name="Shen B."/>
        </authorList>
    </citation>
    <scope>NUCLEOTIDE SEQUENCE [LARGE SCALE GENOMIC DNA]</scope>
    <source>
        <strain evidence="3 4">NPDC053399</strain>
    </source>
</reference>
<feature type="domain" description="Mycothiol-dependent maleylpyruvate isomerase metal-binding" evidence="2">
    <location>
        <begin position="11"/>
        <end position="135"/>
    </location>
</feature>
<dbReference type="Proteomes" id="UP001614394">
    <property type="component" value="Unassembled WGS sequence"/>
</dbReference>
<evidence type="ECO:0000313" key="3">
    <source>
        <dbReference type="EMBL" id="MFI9106620.1"/>
    </source>
</evidence>
<organism evidence="3 4">
    <name type="scientific">Streptomyces fildesensis</name>
    <dbReference type="NCBI Taxonomy" id="375757"/>
    <lineage>
        <taxon>Bacteria</taxon>
        <taxon>Bacillati</taxon>
        <taxon>Actinomycetota</taxon>
        <taxon>Actinomycetes</taxon>
        <taxon>Kitasatosporales</taxon>
        <taxon>Streptomycetaceae</taxon>
        <taxon>Streptomyces</taxon>
    </lineage>
</organism>
<sequence>MAWLEHEAYCTAIVEETARLRDTLRGSDPGAKVPTCPGWTLHELAAHVGQAHRWAETIVGTRAEKYLPENQVPDYEAPAGEKLDSWLAEGAERFAATLREAGPELPVWTWARPQQAGFWARRMVLETLVHRADAALATWSEYHAPAELAADAIDEWLEIITDPLAVEQTPELVELRGHGQTLHLHATDSPAGLVAEWVIERGPESVTWRREHAKGDVALRAPLTDLLLAFYRRLPLDSDRVQVLGDRELLDHWLARTAF</sequence>
<name>A0ABW8CMK5_9ACTN</name>
<evidence type="ECO:0000259" key="1">
    <source>
        <dbReference type="Pfam" id="PF07398"/>
    </source>
</evidence>
<dbReference type="InterPro" id="IPR034660">
    <property type="entry name" value="DinB/YfiT-like"/>
</dbReference>
<comment type="caution">
    <text evidence="3">The sequence shown here is derived from an EMBL/GenBank/DDBJ whole genome shotgun (WGS) entry which is preliminary data.</text>
</comment>
<proteinExistence type="predicted"/>